<dbReference type="NCBIfam" id="TIGR04504">
    <property type="entry name" value="SDR_subfam_2"/>
    <property type="match status" value="1"/>
</dbReference>
<dbReference type="RefSeq" id="WP_013422187.1">
    <property type="nucleotide sequence ID" value="NC_014666.1"/>
</dbReference>
<feature type="domain" description="Ketoreductase" evidence="6">
    <location>
        <begin position="20"/>
        <end position="242"/>
    </location>
</feature>
<dbReference type="PRINTS" id="PR00080">
    <property type="entry name" value="SDRFAMILY"/>
</dbReference>
<protein>
    <submittedName>
        <fullName evidence="7">Short-chain dehydrogenase/reductase SDR</fullName>
    </submittedName>
</protein>
<dbReference type="OrthoDB" id="4535149at2"/>
<dbReference type="CDD" id="cd05233">
    <property type="entry name" value="SDR_c"/>
    <property type="match status" value="1"/>
</dbReference>
<dbReference type="KEGG" id="fri:FraEuI1c_0993"/>
<keyword evidence="3" id="KW-0520">NAD</keyword>
<evidence type="ECO:0000256" key="2">
    <source>
        <dbReference type="ARBA" id="ARBA00023002"/>
    </source>
</evidence>
<evidence type="ECO:0000313" key="7">
    <source>
        <dbReference type="EMBL" id="ADP79066.1"/>
    </source>
</evidence>
<keyword evidence="8" id="KW-1185">Reference proteome</keyword>
<feature type="compositionally biased region" description="Low complexity" evidence="5">
    <location>
        <begin position="68"/>
        <end position="83"/>
    </location>
</feature>
<dbReference type="GO" id="GO:0016491">
    <property type="term" value="F:oxidoreductase activity"/>
    <property type="evidence" value="ECO:0007669"/>
    <property type="project" value="UniProtKB-KW"/>
</dbReference>
<evidence type="ECO:0000259" key="6">
    <source>
        <dbReference type="SMART" id="SM00822"/>
    </source>
</evidence>
<dbReference type="Pfam" id="PF00106">
    <property type="entry name" value="adh_short"/>
    <property type="match status" value="1"/>
</dbReference>
<dbReference type="eggNOG" id="COG1028">
    <property type="taxonomic scope" value="Bacteria"/>
</dbReference>
<dbReference type="STRING" id="298654.FraEuI1c_0993"/>
<evidence type="ECO:0000313" key="8">
    <source>
        <dbReference type="Proteomes" id="UP000002484"/>
    </source>
</evidence>
<sequence length="304" mass="30309">MTAPSTPDQAAGQEPADGPPVALITGAARGLGAAVARALDAAGYRLVLVDIAVDGSGTETRPAGHKNTGAPADADTADAPGPAAADGMRPYPFATRAQLEETAAGCRAAVAVRADVRIQAELDAAVRLALSRFGRLDAVVAAAGVIAGGPPGWETDDEAWRLLIDVNLTGVLTTARATIPALLRAPAGRFVAVSSAAGTRPLARLAAYAASKHGVIGLVRSIAADLAGTTVTANVVCPGSMDTTMLAETATVYGLTDPGEFAQHAYLRRLLDPTEVAAAAAFLCSPAAGGLTGAVIPVDGGFTG</sequence>
<dbReference type="InterPro" id="IPR030981">
    <property type="entry name" value="SDR_subfam_2"/>
</dbReference>
<dbReference type="HOGENOM" id="CLU_010194_1_0_11"/>
<dbReference type="InParanoid" id="E3IYS8"/>
<dbReference type="SMART" id="SM00822">
    <property type="entry name" value="PKS_KR"/>
    <property type="match status" value="1"/>
</dbReference>
<proteinExistence type="inferred from homology"/>
<reference evidence="7 8" key="1">
    <citation type="submission" date="2010-10" db="EMBL/GenBank/DDBJ databases">
        <title>Complete sequence of Frankia sp. EuI1c.</title>
        <authorList>
            <consortium name="US DOE Joint Genome Institute"/>
            <person name="Lucas S."/>
            <person name="Copeland A."/>
            <person name="Lapidus A."/>
            <person name="Cheng J.-F."/>
            <person name="Bruce D."/>
            <person name="Goodwin L."/>
            <person name="Pitluck S."/>
            <person name="Chertkov O."/>
            <person name="Detter J.C."/>
            <person name="Han C."/>
            <person name="Tapia R."/>
            <person name="Land M."/>
            <person name="Hauser L."/>
            <person name="Jeffries C."/>
            <person name="Kyrpides N."/>
            <person name="Ivanova N."/>
            <person name="Mikhailova N."/>
            <person name="Beauchemin N."/>
            <person name="Sen A."/>
            <person name="Sur S.A."/>
            <person name="Gtari M."/>
            <person name="Wall L."/>
            <person name="Tisa L."/>
            <person name="Woyke T."/>
        </authorList>
    </citation>
    <scope>NUCLEOTIDE SEQUENCE [LARGE SCALE GENOMIC DNA]</scope>
    <source>
        <strain evidence="8">DSM 45817 / CECT 9037 / EuI1c</strain>
    </source>
</reference>
<dbReference type="InterPro" id="IPR057326">
    <property type="entry name" value="KR_dom"/>
</dbReference>
<feature type="region of interest" description="Disordered" evidence="5">
    <location>
        <begin position="57"/>
        <end position="83"/>
    </location>
</feature>
<dbReference type="PRINTS" id="PR00081">
    <property type="entry name" value="GDHRDH"/>
</dbReference>
<dbReference type="Proteomes" id="UP000002484">
    <property type="component" value="Chromosome"/>
</dbReference>
<dbReference type="PANTHER" id="PTHR24321:SF8">
    <property type="entry name" value="ESTRADIOL 17-BETA-DEHYDROGENASE 8-RELATED"/>
    <property type="match status" value="1"/>
</dbReference>
<dbReference type="EMBL" id="CP002299">
    <property type="protein sequence ID" value="ADP79066.1"/>
    <property type="molecule type" value="Genomic_DNA"/>
</dbReference>
<feature type="region of interest" description="Disordered" evidence="5">
    <location>
        <begin position="1"/>
        <end position="21"/>
    </location>
</feature>
<evidence type="ECO:0000256" key="5">
    <source>
        <dbReference type="SAM" id="MobiDB-lite"/>
    </source>
</evidence>
<keyword evidence="2" id="KW-0560">Oxidoreductase</keyword>
<name>E3IYS8_PSEI1</name>
<dbReference type="InterPro" id="IPR020904">
    <property type="entry name" value="Sc_DH/Rdtase_CS"/>
</dbReference>
<dbReference type="InterPro" id="IPR036291">
    <property type="entry name" value="NAD(P)-bd_dom_sf"/>
</dbReference>
<dbReference type="Pfam" id="PF13561">
    <property type="entry name" value="adh_short_C2"/>
    <property type="match status" value="1"/>
</dbReference>
<evidence type="ECO:0000256" key="3">
    <source>
        <dbReference type="ARBA" id="ARBA00023027"/>
    </source>
</evidence>
<gene>
    <name evidence="7" type="ordered locus">FraEuI1c_0993</name>
</gene>
<evidence type="ECO:0000256" key="1">
    <source>
        <dbReference type="ARBA" id="ARBA00006484"/>
    </source>
</evidence>
<dbReference type="PANTHER" id="PTHR24321">
    <property type="entry name" value="DEHYDROGENASES, SHORT CHAIN"/>
    <property type="match status" value="1"/>
</dbReference>
<dbReference type="InterPro" id="IPR002347">
    <property type="entry name" value="SDR_fam"/>
</dbReference>
<dbReference type="PROSITE" id="PS00061">
    <property type="entry name" value="ADH_SHORT"/>
    <property type="match status" value="1"/>
</dbReference>
<accession>E3IYS8</accession>
<dbReference type="SUPFAM" id="SSF51735">
    <property type="entry name" value="NAD(P)-binding Rossmann-fold domains"/>
    <property type="match status" value="1"/>
</dbReference>
<dbReference type="Gene3D" id="3.40.50.720">
    <property type="entry name" value="NAD(P)-binding Rossmann-like Domain"/>
    <property type="match status" value="1"/>
</dbReference>
<dbReference type="AlphaFoldDB" id="E3IYS8"/>
<evidence type="ECO:0000256" key="4">
    <source>
        <dbReference type="RuleBase" id="RU000363"/>
    </source>
</evidence>
<comment type="similarity">
    <text evidence="1 4">Belongs to the short-chain dehydrogenases/reductases (SDR) family.</text>
</comment>
<organism evidence="7 8">
    <name type="scientific">Pseudofrankia inefficax (strain DSM 45817 / CECT 9037 / DDB 130130 / EuI1c)</name>
    <name type="common">Frankia inefficax</name>
    <dbReference type="NCBI Taxonomy" id="298654"/>
    <lineage>
        <taxon>Bacteria</taxon>
        <taxon>Bacillati</taxon>
        <taxon>Actinomycetota</taxon>
        <taxon>Actinomycetes</taxon>
        <taxon>Frankiales</taxon>
        <taxon>Frankiaceae</taxon>
        <taxon>Pseudofrankia</taxon>
    </lineage>
</organism>